<protein>
    <submittedName>
        <fullName evidence="1">Uncharacterized protein</fullName>
    </submittedName>
</protein>
<accession>A0ABV1M6J6</accession>
<dbReference type="EMBL" id="JBEFLD010000007">
    <property type="protein sequence ID" value="MEQ6291841.1"/>
    <property type="molecule type" value="Genomic_DNA"/>
</dbReference>
<sequence>MEIRSNISAIPYSAPASAPQTAAAGAELATPAETPSTIVTLQSPAATAAETEGGTEPSPVKSFTYGALGLPEPLPVDTPSAKPENTYFTAGKWVAAAATVGSIVSLLV</sequence>
<reference evidence="1" key="1">
    <citation type="submission" date="2024-06" db="EMBL/GenBank/DDBJ databases">
        <title>Genome sequence of Vogesella sp. MAHUQ-64.</title>
        <authorList>
            <person name="Huq M.A."/>
        </authorList>
    </citation>
    <scope>NUCLEOTIDE SEQUENCE</scope>
    <source>
        <strain evidence="1">MAHUQ-64</strain>
    </source>
</reference>
<keyword evidence="2" id="KW-1185">Reference proteome</keyword>
<name>A0ABV1M6J6_9NEIS</name>
<dbReference type="Proteomes" id="UP001433638">
    <property type="component" value="Unassembled WGS sequence"/>
</dbReference>
<evidence type="ECO:0000313" key="2">
    <source>
        <dbReference type="Proteomes" id="UP001433638"/>
    </source>
</evidence>
<comment type="caution">
    <text evidence="1">The sequence shown here is derived from an EMBL/GenBank/DDBJ whole genome shotgun (WGS) entry which is preliminary data.</text>
</comment>
<organism evidence="1 2">
    <name type="scientific">Vogesella oryzagri</name>
    <dbReference type="NCBI Taxonomy" id="3160864"/>
    <lineage>
        <taxon>Bacteria</taxon>
        <taxon>Pseudomonadati</taxon>
        <taxon>Pseudomonadota</taxon>
        <taxon>Betaproteobacteria</taxon>
        <taxon>Neisseriales</taxon>
        <taxon>Chromobacteriaceae</taxon>
        <taxon>Vogesella</taxon>
    </lineage>
</organism>
<evidence type="ECO:0000313" key="1">
    <source>
        <dbReference type="EMBL" id="MEQ6291841.1"/>
    </source>
</evidence>
<gene>
    <name evidence="1" type="ORF">ABNW52_14580</name>
</gene>
<proteinExistence type="predicted"/>